<dbReference type="GO" id="GO:0016301">
    <property type="term" value="F:kinase activity"/>
    <property type="evidence" value="ECO:0007669"/>
    <property type="project" value="UniProtKB-KW"/>
</dbReference>
<organism evidence="1">
    <name type="scientific">Acinetobacter phage AJO2</name>
    <dbReference type="NCBI Taxonomy" id="2315465"/>
    <lineage>
        <taxon>Viruses</taxon>
        <taxon>Duplodnaviria</taxon>
        <taxon>Heunggongvirae</taxon>
        <taxon>Uroviricota</taxon>
        <taxon>Caudoviricetes</taxon>
        <taxon>Autographivirales</taxon>
        <taxon>Autoscriptoviridae</taxon>
        <taxon>Beijerinckvirinae</taxon>
        <taxon>Daemvirus</taxon>
    </lineage>
</organism>
<reference evidence="1" key="1">
    <citation type="submission" date="2018-08" db="EMBL/GenBank/DDBJ databases">
        <authorList>
            <person name="Fan N."/>
            <person name="Qi R."/>
            <person name="Yang M."/>
        </authorList>
    </citation>
    <scope>NUCLEOTIDE SEQUENCE</scope>
</reference>
<sequence>MKIGLIGLAGAGKDTAADILQRILSEHGKAYKIDRFAKPLKQAAREVFGDKFDDRDVKEVPVKVDQDTMIEASFKALRSCRLTDDEMDKASELFFDHLGFLNILSPRKYQQLLGTEVGRAARSTVWSDRLTKSTANLIVPDVRFAGEVLDYNIFLTRHPVSLSGTPHTSELLATEMQLGFDESYDAMFTNTGTIDELESKLRTHIETLIKNEVI</sequence>
<gene>
    <name evidence="1" type="ORF">AJO2_26</name>
</gene>
<dbReference type="EMBL" id="MH814915">
    <property type="protein sequence ID" value="AYJ76513.1"/>
    <property type="molecule type" value="Genomic_DNA"/>
</dbReference>
<keyword evidence="1" id="KW-0808">Transferase</keyword>
<dbReference type="SUPFAM" id="SSF52540">
    <property type="entry name" value="P-loop containing nucleoside triphosphate hydrolases"/>
    <property type="match status" value="1"/>
</dbReference>
<keyword evidence="1" id="KW-0418">Kinase</keyword>
<protein>
    <submittedName>
        <fullName evidence="1">Deoxynucleoside monophosphate kinase</fullName>
    </submittedName>
</protein>
<name>A0A3B8DMD1_9CAUD</name>
<dbReference type="InterPro" id="IPR027417">
    <property type="entry name" value="P-loop_NTPase"/>
</dbReference>
<accession>A0A3B8DMD1</accession>
<evidence type="ECO:0000313" key="1">
    <source>
        <dbReference type="EMBL" id="AYJ76513.1"/>
    </source>
</evidence>
<dbReference type="Gene3D" id="3.40.50.300">
    <property type="entry name" value="P-loop containing nucleotide triphosphate hydrolases"/>
    <property type="match status" value="1"/>
</dbReference>
<proteinExistence type="predicted"/>